<dbReference type="RefSeq" id="WP_179643594.1">
    <property type="nucleotide sequence ID" value="NZ_BAAAYY010000018.1"/>
</dbReference>
<dbReference type="EMBL" id="JACCCC010000001">
    <property type="protein sequence ID" value="NYE47692.1"/>
    <property type="molecule type" value="Genomic_DNA"/>
</dbReference>
<dbReference type="PANTHER" id="PTHR31616:SF0">
    <property type="entry name" value="GLUCAN 1,4-ALPHA-GLUCOSIDASE"/>
    <property type="match status" value="1"/>
</dbReference>
<gene>
    <name evidence="3" type="ORF">HDA32_002812</name>
</gene>
<accession>A0A852TXM6</accession>
<reference evidence="3 4" key="1">
    <citation type="submission" date="2020-07" db="EMBL/GenBank/DDBJ databases">
        <title>Sequencing the genomes of 1000 actinobacteria strains.</title>
        <authorList>
            <person name="Klenk H.-P."/>
        </authorList>
    </citation>
    <scope>NUCLEOTIDE SEQUENCE [LARGE SCALE GENOMIC DNA]</scope>
    <source>
        <strain evidence="3 4">CXB654</strain>
    </source>
</reference>
<sequence>MNGNGCPPIGEYVFLSDCHTCALVGPDGAVDWMCAPQFDSPSVFGRLLDRGGGGAWELSVADAGAPERDYAGAGLVLRSRWRTPSATVLAHDFLAVRPRGAGPDGELASRGFLVRLVRCEEGRARVLSRLRARPDHGRRAPRWRGGEGVLHTEHGGLWLSGDPGLLSVDGEGDVGVDADLRAGDTLALVMGYRGGTGERMAVEDAERLLRETLRTWQDWTDRSDYQGVGAEQVERSAVVLRGLLFEETGALIAAPTTSLPEWPGGERNWDYRHVWHRDAVLVVLALLRLGHKEEVGRYLAFLNRHCAQAEGPVPPMMALDGGVEVREETLEHLPGYAGSRPVRSGNGANAQEQLDVYGHILGAACAYHQVTGELGDDDIALMWRVADTVCKRWRDPDHGIWEVRGRPRHWTHSKLLAWFCLDRGIALAEFRGDTGEVPVDTWRRERDALRRDILERGYNEEVGAFTQSYGSTNLDAALLQVPLLGFLDGDDPRVLSTLDRIDAELGEAGFLVRRYDPVATDDGLDSPEGAFLLCSFAMVSALVLAGRVEQARERFEALCRSAGRLGLFAEEMTADGTMLGNYPQAFTHLALIEAAMNLEETGRRDALHGWAGRHAGAGGGG</sequence>
<evidence type="ECO:0000259" key="1">
    <source>
        <dbReference type="Pfam" id="PF00723"/>
    </source>
</evidence>
<dbReference type="GO" id="GO:0004553">
    <property type="term" value="F:hydrolase activity, hydrolyzing O-glycosyl compounds"/>
    <property type="evidence" value="ECO:0007669"/>
    <property type="project" value="TreeGrafter"/>
</dbReference>
<name>A0A852TXM6_9ACTN</name>
<proteinExistence type="predicted"/>
<evidence type="ECO:0000259" key="2">
    <source>
        <dbReference type="Pfam" id="PF19291"/>
    </source>
</evidence>
<protein>
    <submittedName>
        <fullName evidence="3">GH15 family glucan-1,4-alpha-glucosidase</fullName>
    </submittedName>
</protein>
<organism evidence="3 4">
    <name type="scientific">Spinactinospora alkalitolerans</name>
    <dbReference type="NCBI Taxonomy" id="687207"/>
    <lineage>
        <taxon>Bacteria</taxon>
        <taxon>Bacillati</taxon>
        <taxon>Actinomycetota</taxon>
        <taxon>Actinomycetes</taxon>
        <taxon>Streptosporangiales</taxon>
        <taxon>Nocardiopsidaceae</taxon>
        <taxon>Spinactinospora</taxon>
    </lineage>
</organism>
<feature type="domain" description="Trehalase-like N-terminal" evidence="2">
    <location>
        <begin position="2"/>
        <end position="97"/>
    </location>
</feature>
<dbReference type="InterPro" id="IPR011613">
    <property type="entry name" value="GH15-like"/>
</dbReference>
<dbReference type="Gene3D" id="1.50.10.10">
    <property type="match status" value="1"/>
</dbReference>
<dbReference type="Pfam" id="PF19291">
    <property type="entry name" value="TREH_N"/>
    <property type="match status" value="1"/>
</dbReference>
<evidence type="ECO:0000313" key="4">
    <source>
        <dbReference type="Proteomes" id="UP000589036"/>
    </source>
</evidence>
<dbReference type="PANTHER" id="PTHR31616">
    <property type="entry name" value="TREHALASE"/>
    <property type="match status" value="1"/>
</dbReference>
<dbReference type="AlphaFoldDB" id="A0A852TXM6"/>
<feature type="domain" description="GH15-like" evidence="1">
    <location>
        <begin position="247"/>
        <end position="595"/>
    </location>
</feature>
<evidence type="ECO:0000313" key="3">
    <source>
        <dbReference type="EMBL" id="NYE47692.1"/>
    </source>
</evidence>
<dbReference type="InterPro" id="IPR012341">
    <property type="entry name" value="6hp_glycosidase-like_sf"/>
</dbReference>
<keyword evidence="4" id="KW-1185">Reference proteome</keyword>
<dbReference type="Proteomes" id="UP000589036">
    <property type="component" value="Unassembled WGS sequence"/>
</dbReference>
<comment type="caution">
    <text evidence="3">The sequence shown here is derived from an EMBL/GenBank/DDBJ whole genome shotgun (WGS) entry which is preliminary data.</text>
</comment>
<dbReference type="SUPFAM" id="SSF48208">
    <property type="entry name" value="Six-hairpin glycosidases"/>
    <property type="match status" value="1"/>
</dbReference>
<dbReference type="InterPro" id="IPR045582">
    <property type="entry name" value="Trehalase-like_N"/>
</dbReference>
<dbReference type="Pfam" id="PF00723">
    <property type="entry name" value="Glyco_hydro_15"/>
    <property type="match status" value="1"/>
</dbReference>
<dbReference type="InterPro" id="IPR008928">
    <property type="entry name" value="6-hairpin_glycosidase_sf"/>
</dbReference>
<dbReference type="GO" id="GO:0005975">
    <property type="term" value="P:carbohydrate metabolic process"/>
    <property type="evidence" value="ECO:0007669"/>
    <property type="project" value="InterPro"/>
</dbReference>